<organism evidence="6">
    <name type="scientific">OCS116 cluster bacterium</name>
    <dbReference type="NCBI Taxonomy" id="2030921"/>
    <lineage>
        <taxon>Bacteria</taxon>
        <taxon>Pseudomonadati</taxon>
        <taxon>Pseudomonadota</taxon>
        <taxon>Alphaproteobacteria</taxon>
        <taxon>OCS116 cluster</taxon>
    </lineage>
</organism>
<dbReference type="Gene3D" id="3.90.1590.10">
    <property type="entry name" value="glutathione-dependent formaldehyde- activating enzyme (gfa)"/>
    <property type="match status" value="1"/>
</dbReference>
<keyword evidence="4" id="KW-0456">Lyase</keyword>
<keyword evidence="3" id="KW-0862">Zinc</keyword>
<protein>
    <submittedName>
        <fullName evidence="6">Aldehyde-activating protein</fullName>
    </submittedName>
</protein>
<dbReference type="GO" id="GO:0046872">
    <property type="term" value="F:metal ion binding"/>
    <property type="evidence" value="ECO:0007669"/>
    <property type="project" value="UniProtKB-KW"/>
</dbReference>
<reference evidence="6" key="2">
    <citation type="journal article" date="2018" name="ISME J.">
        <title>A dynamic microbial community with high functional redundancy inhabits the cold, oxic subseafloor aquifer.</title>
        <authorList>
            <person name="Tully B.J."/>
            <person name="Wheat C.G."/>
            <person name="Glazer B.T."/>
            <person name="Huber J.A."/>
        </authorList>
    </citation>
    <scope>NUCLEOTIDE SEQUENCE</scope>
    <source>
        <strain evidence="6">NORP83</strain>
    </source>
</reference>
<dbReference type="PANTHER" id="PTHR33337">
    <property type="entry name" value="GFA DOMAIN-CONTAINING PROTEIN"/>
    <property type="match status" value="1"/>
</dbReference>
<dbReference type="PROSITE" id="PS51891">
    <property type="entry name" value="CENP_V_GFA"/>
    <property type="match status" value="1"/>
</dbReference>
<sequence>MTKIHSASCKCGKVSFEIELANYNVGLCHCTDCQKISGSHFANIYHKGEIEYKGAEYITVFDSSSWAKRAFCNVCGSNLYYKFKDAEGYSLAAGLFDDQSDFVLKKQLFTDKKPAYINIANQTDDMTEAEIRAKYNF</sequence>
<dbReference type="InterPro" id="IPR011057">
    <property type="entry name" value="Mss4-like_sf"/>
</dbReference>
<evidence type="ECO:0000256" key="2">
    <source>
        <dbReference type="ARBA" id="ARBA00022723"/>
    </source>
</evidence>
<proteinExistence type="inferred from homology"/>
<dbReference type="InterPro" id="IPR006913">
    <property type="entry name" value="CENP-V/GFA"/>
</dbReference>
<gene>
    <name evidence="6" type="ORF">COB13_08795</name>
</gene>
<evidence type="ECO:0000256" key="1">
    <source>
        <dbReference type="ARBA" id="ARBA00005495"/>
    </source>
</evidence>
<feature type="domain" description="CENP-V/GFA" evidence="5">
    <location>
        <begin position="5"/>
        <end position="110"/>
    </location>
</feature>
<comment type="caution">
    <text evidence="6">The sequence shown here is derived from an EMBL/GenBank/DDBJ whole genome shotgun (WGS) entry which is preliminary data.</text>
</comment>
<evidence type="ECO:0000256" key="3">
    <source>
        <dbReference type="ARBA" id="ARBA00022833"/>
    </source>
</evidence>
<dbReference type="PANTHER" id="PTHR33337:SF40">
    <property type="entry name" value="CENP-V_GFA DOMAIN-CONTAINING PROTEIN-RELATED"/>
    <property type="match status" value="1"/>
</dbReference>
<reference key="1">
    <citation type="submission" date="2017-08" db="EMBL/GenBank/DDBJ databases">
        <title>A dynamic microbial community with high functional redundancy inhabits the cold, oxic subseafloor aquifer.</title>
        <authorList>
            <person name="Tully B.J."/>
            <person name="Wheat C.G."/>
            <person name="Glazer B.T."/>
            <person name="Huber J.A."/>
        </authorList>
    </citation>
    <scope>NUCLEOTIDE SEQUENCE [LARGE SCALE GENOMIC DNA]</scope>
</reference>
<dbReference type="AlphaFoldDB" id="A0A2A4Z255"/>
<evidence type="ECO:0000256" key="4">
    <source>
        <dbReference type="ARBA" id="ARBA00023239"/>
    </source>
</evidence>
<keyword evidence="2" id="KW-0479">Metal-binding</keyword>
<dbReference type="SUPFAM" id="SSF51316">
    <property type="entry name" value="Mss4-like"/>
    <property type="match status" value="1"/>
</dbReference>
<dbReference type="GO" id="GO:0016846">
    <property type="term" value="F:carbon-sulfur lyase activity"/>
    <property type="evidence" value="ECO:0007669"/>
    <property type="project" value="InterPro"/>
</dbReference>
<dbReference type="Pfam" id="PF04828">
    <property type="entry name" value="GFA"/>
    <property type="match status" value="1"/>
</dbReference>
<accession>A0A2A4Z255</accession>
<name>A0A2A4Z255_9PROT</name>
<evidence type="ECO:0000313" key="6">
    <source>
        <dbReference type="EMBL" id="PCJ01045.1"/>
    </source>
</evidence>
<dbReference type="EMBL" id="NVUS01000009">
    <property type="protein sequence ID" value="PCJ01045.1"/>
    <property type="molecule type" value="Genomic_DNA"/>
</dbReference>
<comment type="similarity">
    <text evidence="1">Belongs to the Gfa family.</text>
</comment>
<evidence type="ECO:0000259" key="5">
    <source>
        <dbReference type="PROSITE" id="PS51891"/>
    </source>
</evidence>